<dbReference type="PANTHER" id="PTHR19858">
    <property type="entry name" value="WD40 REPEAT PROTEIN"/>
    <property type="match status" value="1"/>
</dbReference>
<evidence type="ECO:0008006" key="4">
    <source>
        <dbReference type="Google" id="ProtNLM"/>
    </source>
</evidence>
<dbReference type="InterPro" id="IPR015943">
    <property type="entry name" value="WD40/YVTN_repeat-like_dom_sf"/>
</dbReference>
<dbReference type="InterPro" id="IPR027145">
    <property type="entry name" value="PWP2"/>
</dbReference>
<name>E9GWV8_DAPPU</name>
<sequence>MSSVAYSPDGSYLATGGRDSKVEVTMKDRLLVSVSWDKTLRIWDAVSSAASLTREAINLTSDGLAVCFRPDGQQVAVASLDGHISICDPHQQYEKPICAIRQHGRRRSDPILCAPLF</sequence>
<dbReference type="PhylomeDB" id="E9GWV8"/>
<dbReference type="SMART" id="SM00320">
    <property type="entry name" value="WD40"/>
    <property type="match status" value="2"/>
</dbReference>
<accession>E9GWV8</accession>
<keyword evidence="3" id="KW-1185">Reference proteome</keyword>
<feature type="repeat" description="WD" evidence="1">
    <location>
        <begin position="1"/>
        <end position="24"/>
    </location>
</feature>
<protein>
    <recommendedName>
        <fullName evidence="4">Anaphase-promoting complex subunit 4 WD40 domain-containing protein</fullName>
    </recommendedName>
</protein>
<evidence type="ECO:0000313" key="3">
    <source>
        <dbReference type="Proteomes" id="UP000000305"/>
    </source>
</evidence>
<dbReference type="EMBL" id="GL732571">
    <property type="protein sequence ID" value="EFX76049.1"/>
    <property type="molecule type" value="Genomic_DNA"/>
</dbReference>
<gene>
    <name evidence="2" type="ORF">DAPPUDRAFT_249541</name>
</gene>
<evidence type="ECO:0000313" key="2">
    <source>
        <dbReference type="EMBL" id="EFX76049.1"/>
    </source>
</evidence>
<reference evidence="2 3" key="1">
    <citation type="journal article" date="2011" name="Science">
        <title>The ecoresponsive genome of Daphnia pulex.</title>
        <authorList>
            <person name="Colbourne J.K."/>
            <person name="Pfrender M.E."/>
            <person name="Gilbert D."/>
            <person name="Thomas W.K."/>
            <person name="Tucker A."/>
            <person name="Oakley T.H."/>
            <person name="Tokishita S."/>
            <person name="Aerts A."/>
            <person name="Arnold G.J."/>
            <person name="Basu M.K."/>
            <person name="Bauer D.J."/>
            <person name="Caceres C.E."/>
            <person name="Carmel L."/>
            <person name="Casola C."/>
            <person name="Choi J.H."/>
            <person name="Detter J.C."/>
            <person name="Dong Q."/>
            <person name="Dusheyko S."/>
            <person name="Eads B.D."/>
            <person name="Frohlich T."/>
            <person name="Geiler-Samerotte K.A."/>
            <person name="Gerlach D."/>
            <person name="Hatcher P."/>
            <person name="Jogdeo S."/>
            <person name="Krijgsveld J."/>
            <person name="Kriventseva E.V."/>
            <person name="Kultz D."/>
            <person name="Laforsch C."/>
            <person name="Lindquist E."/>
            <person name="Lopez J."/>
            <person name="Manak J.R."/>
            <person name="Muller J."/>
            <person name="Pangilinan J."/>
            <person name="Patwardhan R.P."/>
            <person name="Pitluck S."/>
            <person name="Pritham E.J."/>
            <person name="Rechtsteiner A."/>
            <person name="Rho M."/>
            <person name="Rogozin I.B."/>
            <person name="Sakarya O."/>
            <person name="Salamov A."/>
            <person name="Schaack S."/>
            <person name="Shapiro H."/>
            <person name="Shiga Y."/>
            <person name="Skalitzky C."/>
            <person name="Smith Z."/>
            <person name="Souvorov A."/>
            <person name="Sung W."/>
            <person name="Tang Z."/>
            <person name="Tsuchiya D."/>
            <person name="Tu H."/>
            <person name="Vos H."/>
            <person name="Wang M."/>
            <person name="Wolf Y.I."/>
            <person name="Yamagata H."/>
            <person name="Yamada T."/>
            <person name="Ye Y."/>
            <person name="Shaw J.R."/>
            <person name="Andrews J."/>
            <person name="Crease T.J."/>
            <person name="Tang H."/>
            <person name="Lucas S.M."/>
            <person name="Robertson H.M."/>
            <person name="Bork P."/>
            <person name="Koonin E.V."/>
            <person name="Zdobnov E.M."/>
            <person name="Grigoriev I.V."/>
            <person name="Lynch M."/>
            <person name="Boore J.L."/>
        </authorList>
    </citation>
    <scope>NUCLEOTIDE SEQUENCE [LARGE SCALE GENOMIC DNA]</scope>
</reference>
<dbReference type="PANTHER" id="PTHR19858:SF0">
    <property type="entry name" value="PERIODIC TRYPTOPHAN PROTEIN 2 HOMOLOG"/>
    <property type="match status" value="1"/>
</dbReference>
<dbReference type="AlphaFoldDB" id="E9GWV8"/>
<dbReference type="PROSITE" id="PS50082">
    <property type="entry name" value="WD_REPEATS_2"/>
    <property type="match status" value="2"/>
</dbReference>
<dbReference type="KEGG" id="dpx:DAPPUDRAFT_249541"/>
<dbReference type="eggNOG" id="KOG0291">
    <property type="taxonomic scope" value="Eukaryota"/>
</dbReference>
<dbReference type="HOGENOM" id="CLU_2165980_0_0_1"/>
<dbReference type="InParanoid" id="E9GWV8"/>
<organism evidence="2 3">
    <name type="scientific">Daphnia pulex</name>
    <name type="common">Water flea</name>
    <dbReference type="NCBI Taxonomy" id="6669"/>
    <lineage>
        <taxon>Eukaryota</taxon>
        <taxon>Metazoa</taxon>
        <taxon>Ecdysozoa</taxon>
        <taxon>Arthropoda</taxon>
        <taxon>Crustacea</taxon>
        <taxon>Branchiopoda</taxon>
        <taxon>Diplostraca</taxon>
        <taxon>Cladocera</taxon>
        <taxon>Anomopoda</taxon>
        <taxon>Daphniidae</taxon>
        <taxon>Daphnia</taxon>
    </lineage>
</organism>
<dbReference type="Pfam" id="PF00400">
    <property type="entry name" value="WD40"/>
    <property type="match status" value="3"/>
</dbReference>
<evidence type="ECO:0000256" key="1">
    <source>
        <dbReference type="PROSITE-ProRule" id="PRU00221"/>
    </source>
</evidence>
<proteinExistence type="predicted"/>
<dbReference type="InterPro" id="IPR036322">
    <property type="entry name" value="WD40_repeat_dom_sf"/>
</dbReference>
<feature type="repeat" description="WD" evidence="1">
    <location>
        <begin position="29"/>
        <end position="53"/>
    </location>
</feature>
<dbReference type="SUPFAM" id="SSF50978">
    <property type="entry name" value="WD40 repeat-like"/>
    <property type="match status" value="1"/>
</dbReference>
<dbReference type="Proteomes" id="UP000000305">
    <property type="component" value="Unassembled WGS sequence"/>
</dbReference>
<dbReference type="STRING" id="6669.E9GWV8"/>
<keyword evidence="1" id="KW-0853">WD repeat</keyword>
<dbReference type="InterPro" id="IPR001680">
    <property type="entry name" value="WD40_rpt"/>
</dbReference>
<dbReference type="FunFam" id="2.130.10.10:FF:003661">
    <property type="entry name" value="Predicted protein"/>
    <property type="match status" value="1"/>
</dbReference>
<dbReference type="OrthoDB" id="3267146at2759"/>
<dbReference type="Gene3D" id="2.130.10.10">
    <property type="entry name" value="YVTN repeat-like/Quinoprotein amine dehydrogenase"/>
    <property type="match status" value="1"/>
</dbReference>